<keyword evidence="1" id="KW-1133">Transmembrane helix</keyword>
<keyword evidence="1" id="KW-0472">Membrane</keyword>
<protein>
    <submittedName>
        <fullName evidence="2">Uncharacterized protein</fullName>
    </submittedName>
</protein>
<evidence type="ECO:0000313" key="3">
    <source>
        <dbReference type="Proteomes" id="UP001209107"/>
    </source>
</evidence>
<keyword evidence="1" id="KW-0812">Transmembrane</keyword>
<sequence>MEPNKRNKPATLIIIAVAVIAMLIIFYFILLAIFPDLFQTLPTGEVQPVTN</sequence>
<organism evidence="2 3">
    <name type="scientific">Kaistella yananensis</name>
    <dbReference type="NCBI Taxonomy" id="2989820"/>
    <lineage>
        <taxon>Bacteria</taxon>
        <taxon>Pseudomonadati</taxon>
        <taxon>Bacteroidota</taxon>
        <taxon>Flavobacteriia</taxon>
        <taxon>Flavobacteriales</taxon>
        <taxon>Weeksellaceae</taxon>
        <taxon>Chryseobacterium group</taxon>
        <taxon>Kaistella</taxon>
    </lineage>
</organism>
<dbReference type="RefSeq" id="WP_265144183.1">
    <property type="nucleotide sequence ID" value="NZ_JAPCHZ010000004.1"/>
</dbReference>
<evidence type="ECO:0000256" key="1">
    <source>
        <dbReference type="SAM" id="Phobius"/>
    </source>
</evidence>
<evidence type="ECO:0000313" key="2">
    <source>
        <dbReference type="EMBL" id="MCW4452015.1"/>
    </source>
</evidence>
<feature type="transmembrane region" description="Helical" evidence="1">
    <location>
        <begin position="12"/>
        <end position="34"/>
    </location>
</feature>
<accession>A0ABT3JNG9</accession>
<name>A0ABT3JNG9_9FLAO</name>
<gene>
    <name evidence="2" type="ORF">OK344_07305</name>
</gene>
<reference evidence="2 3" key="1">
    <citation type="submission" date="2022-10" db="EMBL/GenBank/DDBJ databases">
        <title>Kaistella sp. BT-6-1-3.</title>
        <authorList>
            <person name="Ai J."/>
            <person name="Deng Z."/>
        </authorList>
    </citation>
    <scope>NUCLEOTIDE SEQUENCE [LARGE SCALE GENOMIC DNA]</scope>
    <source>
        <strain evidence="2 3">BT6-1-3</strain>
    </source>
</reference>
<dbReference type="Proteomes" id="UP001209107">
    <property type="component" value="Unassembled WGS sequence"/>
</dbReference>
<proteinExistence type="predicted"/>
<dbReference type="EMBL" id="JAPCHZ010000004">
    <property type="protein sequence ID" value="MCW4452015.1"/>
    <property type="molecule type" value="Genomic_DNA"/>
</dbReference>
<keyword evidence="3" id="KW-1185">Reference proteome</keyword>
<comment type="caution">
    <text evidence="2">The sequence shown here is derived from an EMBL/GenBank/DDBJ whole genome shotgun (WGS) entry which is preliminary data.</text>
</comment>